<evidence type="ECO:0000256" key="6">
    <source>
        <dbReference type="ARBA" id="ARBA00022692"/>
    </source>
</evidence>
<dbReference type="Proteomes" id="UP001155182">
    <property type="component" value="Unassembled WGS sequence"/>
</dbReference>
<evidence type="ECO:0000256" key="2">
    <source>
        <dbReference type="ARBA" id="ARBA00009810"/>
    </source>
</evidence>
<evidence type="ECO:0000256" key="7">
    <source>
        <dbReference type="ARBA" id="ARBA00022729"/>
    </source>
</evidence>
<keyword evidence="12 19" id="KW-0675">Receptor</keyword>
<evidence type="ECO:0000256" key="9">
    <source>
        <dbReference type="ARBA" id="ARBA00023065"/>
    </source>
</evidence>
<keyword evidence="6 14" id="KW-0812">Transmembrane</keyword>
<dbReference type="InterPro" id="IPR013784">
    <property type="entry name" value="Carb-bd-like_fold"/>
</dbReference>
<evidence type="ECO:0000256" key="12">
    <source>
        <dbReference type="ARBA" id="ARBA00023170"/>
    </source>
</evidence>
<evidence type="ECO:0000256" key="13">
    <source>
        <dbReference type="ARBA" id="ARBA00023237"/>
    </source>
</evidence>
<feature type="chain" id="PRO_5040935385" evidence="16">
    <location>
        <begin position="30"/>
        <end position="819"/>
    </location>
</feature>
<dbReference type="InterPro" id="IPR012910">
    <property type="entry name" value="Plug_dom"/>
</dbReference>
<keyword evidence="8" id="KW-0408">Iron</keyword>
<keyword evidence="9" id="KW-0406">Ion transport</keyword>
<evidence type="ECO:0000259" key="17">
    <source>
        <dbReference type="Pfam" id="PF00593"/>
    </source>
</evidence>
<evidence type="ECO:0000259" key="18">
    <source>
        <dbReference type="Pfam" id="PF07715"/>
    </source>
</evidence>
<dbReference type="InterPro" id="IPR000531">
    <property type="entry name" value="Beta-barrel_TonB"/>
</dbReference>
<keyword evidence="10 15" id="KW-0798">TonB box</keyword>
<reference evidence="19" key="1">
    <citation type="submission" date="2022-06" db="EMBL/GenBank/DDBJ databases">
        <title>Solitalea sp. MAHUQ-68 isolated from rhizospheric soil.</title>
        <authorList>
            <person name="Huq M.A."/>
        </authorList>
    </citation>
    <scope>NUCLEOTIDE SEQUENCE</scope>
    <source>
        <strain evidence="19">MAHUQ-68</strain>
    </source>
</reference>
<feature type="signal peptide" evidence="16">
    <location>
        <begin position="1"/>
        <end position="29"/>
    </location>
</feature>
<dbReference type="GO" id="GO:0015344">
    <property type="term" value="F:siderophore uptake transmembrane transporter activity"/>
    <property type="evidence" value="ECO:0007669"/>
    <property type="project" value="TreeGrafter"/>
</dbReference>
<dbReference type="InterPro" id="IPR037066">
    <property type="entry name" value="Plug_dom_sf"/>
</dbReference>
<evidence type="ECO:0000256" key="5">
    <source>
        <dbReference type="ARBA" id="ARBA00022496"/>
    </source>
</evidence>
<evidence type="ECO:0000256" key="8">
    <source>
        <dbReference type="ARBA" id="ARBA00023004"/>
    </source>
</evidence>
<evidence type="ECO:0000256" key="15">
    <source>
        <dbReference type="RuleBase" id="RU003357"/>
    </source>
</evidence>
<keyword evidence="20" id="KW-1185">Reference proteome</keyword>
<evidence type="ECO:0000256" key="11">
    <source>
        <dbReference type="ARBA" id="ARBA00023136"/>
    </source>
</evidence>
<keyword evidence="7 16" id="KW-0732">Signal</keyword>
<dbReference type="Gene3D" id="2.60.40.1120">
    <property type="entry name" value="Carboxypeptidase-like, regulatory domain"/>
    <property type="match status" value="1"/>
</dbReference>
<feature type="domain" description="TonB-dependent receptor-like beta-barrel" evidence="17">
    <location>
        <begin position="314"/>
        <end position="789"/>
    </location>
</feature>
<comment type="caution">
    <text evidence="19">The sequence shown here is derived from an EMBL/GenBank/DDBJ whole genome shotgun (WGS) entry which is preliminary data.</text>
</comment>
<organism evidence="19 20">
    <name type="scientific">Solitalea agri</name>
    <dbReference type="NCBI Taxonomy" id="2953739"/>
    <lineage>
        <taxon>Bacteria</taxon>
        <taxon>Pseudomonadati</taxon>
        <taxon>Bacteroidota</taxon>
        <taxon>Sphingobacteriia</taxon>
        <taxon>Sphingobacteriales</taxon>
        <taxon>Sphingobacteriaceae</taxon>
        <taxon>Solitalea</taxon>
    </lineage>
</organism>
<dbReference type="InterPro" id="IPR036942">
    <property type="entry name" value="Beta-barrel_TonB_sf"/>
</dbReference>
<dbReference type="Pfam" id="PF13715">
    <property type="entry name" value="CarbopepD_reg_2"/>
    <property type="match status" value="1"/>
</dbReference>
<keyword evidence="5" id="KW-0410">Iron transport</keyword>
<dbReference type="GO" id="GO:0009279">
    <property type="term" value="C:cell outer membrane"/>
    <property type="evidence" value="ECO:0007669"/>
    <property type="project" value="UniProtKB-SubCell"/>
</dbReference>
<dbReference type="GO" id="GO:0015891">
    <property type="term" value="P:siderophore transport"/>
    <property type="evidence" value="ECO:0007669"/>
    <property type="project" value="InterPro"/>
</dbReference>
<keyword evidence="13 14" id="KW-0998">Cell outer membrane</keyword>
<sequence length="819" mass="90218">MNSNIYKSTSLAYALSFMLILFLGFNAQAQIKNGIISGTVKTSDGNPAASVNISLKELNRGTFTNESGFFQLKNIKEGSYTIIVSFVGLSTQEKAITVTAGQTSTVEVTLTETAGKLAEVVVTGAKGVNKKPVTIGKIEIAPMDLPQAVAIVDSKVIEQQQVNKLSDAIKNVNGVTLGTTRGTTSETFIARGYALGANNIFKNGARSNSSVIPEASTLEQVEVLKGSSALLFGNVTSGAVINMVTKQPKFNFGGEVSMRTASYDFYKPIIDVYGPISKKVAFRAISTYEHSKSYRNSIESERIYVNPSILYKITNKTDVLVQGDYLNADLTPDFGIGTISNGETSSIPTTIARNSTFNAPWAYNKAKQTTANATVNHQFNDIWKLNGQLSYQNFDRNYFSTERIQADRNGDWDRTLTRTKTNENYYTSQLNLTADTKTGKIEHKLLVGADAERYNNITYTFKKFVAAYDKINLFEPSKYTLRTDMPVTSDSLRTEVPTNRFGIFVQDLVSISEKVKVLAGLRWSYQKVITGDVYNLASGNQTKTTTPDKVDKAFSPRFGVVYQPLKSTSVFASYSNNFVPNSGVDINNNNLDPSTIDQYEIGVKNDFYNGRLSVNVTVYRIVNSNLAQMAQFKADGTANSDANVKELTGETTSKGVEVDVTGTIAKGLNFIAGYSYNDMRYTKTLAEQKVVGSFFEGDRLVNMPAHTANGTIFYSFSNSLLNGLRVGFSSFYTGERNSGWNNTYGYVPPKSPKDQPKNRLFAVDGFTTFDLSLGYTYKKLSILGKVSNITNELNYIVHENYSVNPIAPRQFTTTLAYKF</sequence>
<evidence type="ECO:0000256" key="14">
    <source>
        <dbReference type="PROSITE-ProRule" id="PRU01360"/>
    </source>
</evidence>
<dbReference type="NCBIfam" id="TIGR01783">
    <property type="entry name" value="TonB-siderophor"/>
    <property type="match status" value="1"/>
</dbReference>
<dbReference type="Pfam" id="PF00593">
    <property type="entry name" value="TonB_dep_Rec_b-barrel"/>
    <property type="match status" value="1"/>
</dbReference>
<evidence type="ECO:0000256" key="16">
    <source>
        <dbReference type="SAM" id="SignalP"/>
    </source>
</evidence>
<dbReference type="SUPFAM" id="SSF49452">
    <property type="entry name" value="Starch-binding domain-like"/>
    <property type="match status" value="1"/>
</dbReference>
<accession>A0A9X2JBQ9</accession>
<evidence type="ECO:0000313" key="19">
    <source>
        <dbReference type="EMBL" id="MCO4291729.1"/>
    </source>
</evidence>
<keyword evidence="11 14" id="KW-0472">Membrane</keyword>
<dbReference type="Gene3D" id="2.170.130.10">
    <property type="entry name" value="TonB-dependent receptor, plug domain"/>
    <property type="match status" value="1"/>
</dbReference>
<dbReference type="SUPFAM" id="SSF56935">
    <property type="entry name" value="Porins"/>
    <property type="match status" value="1"/>
</dbReference>
<dbReference type="PROSITE" id="PS52016">
    <property type="entry name" value="TONB_DEPENDENT_REC_3"/>
    <property type="match status" value="1"/>
</dbReference>
<comment type="similarity">
    <text evidence="2 14 15">Belongs to the TonB-dependent receptor family.</text>
</comment>
<dbReference type="AlphaFoldDB" id="A0A9X2JBQ9"/>
<evidence type="ECO:0000256" key="10">
    <source>
        <dbReference type="ARBA" id="ARBA00023077"/>
    </source>
</evidence>
<gene>
    <name evidence="19" type="ORF">NF867_02495</name>
</gene>
<evidence type="ECO:0000256" key="3">
    <source>
        <dbReference type="ARBA" id="ARBA00022448"/>
    </source>
</evidence>
<evidence type="ECO:0000256" key="1">
    <source>
        <dbReference type="ARBA" id="ARBA00004571"/>
    </source>
</evidence>
<comment type="subcellular location">
    <subcellularLocation>
        <location evidence="1 14">Cell outer membrane</location>
        <topology evidence="1 14">Multi-pass membrane protein</topology>
    </subcellularLocation>
</comment>
<keyword evidence="4 14" id="KW-1134">Transmembrane beta strand</keyword>
<dbReference type="EMBL" id="JAMWYS010000009">
    <property type="protein sequence ID" value="MCO4291729.1"/>
    <property type="molecule type" value="Genomic_DNA"/>
</dbReference>
<feature type="domain" description="TonB-dependent receptor plug" evidence="18">
    <location>
        <begin position="143"/>
        <end position="240"/>
    </location>
</feature>
<dbReference type="GO" id="GO:0038023">
    <property type="term" value="F:signaling receptor activity"/>
    <property type="evidence" value="ECO:0007669"/>
    <property type="project" value="InterPro"/>
</dbReference>
<dbReference type="Pfam" id="PF07715">
    <property type="entry name" value="Plug"/>
    <property type="match status" value="1"/>
</dbReference>
<evidence type="ECO:0000313" key="20">
    <source>
        <dbReference type="Proteomes" id="UP001155182"/>
    </source>
</evidence>
<dbReference type="CDD" id="cd01347">
    <property type="entry name" value="ligand_gated_channel"/>
    <property type="match status" value="1"/>
</dbReference>
<protein>
    <submittedName>
        <fullName evidence="19">TonB-dependent receptor</fullName>
    </submittedName>
</protein>
<evidence type="ECO:0000256" key="4">
    <source>
        <dbReference type="ARBA" id="ARBA00022452"/>
    </source>
</evidence>
<dbReference type="GO" id="GO:0030246">
    <property type="term" value="F:carbohydrate binding"/>
    <property type="evidence" value="ECO:0007669"/>
    <property type="project" value="InterPro"/>
</dbReference>
<dbReference type="PANTHER" id="PTHR32552:SF68">
    <property type="entry name" value="FERRICHROME OUTER MEMBRANE TRANSPORTER_PHAGE RECEPTOR"/>
    <property type="match status" value="1"/>
</dbReference>
<dbReference type="InterPro" id="IPR010105">
    <property type="entry name" value="TonB_sidphr_rcpt"/>
</dbReference>
<dbReference type="RefSeq" id="WP_252585966.1">
    <property type="nucleotide sequence ID" value="NZ_JAMWYS010000009.1"/>
</dbReference>
<dbReference type="PANTHER" id="PTHR32552">
    <property type="entry name" value="FERRICHROME IRON RECEPTOR-RELATED"/>
    <property type="match status" value="1"/>
</dbReference>
<dbReference type="InterPro" id="IPR039426">
    <property type="entry name" value="TonB-dep_rcpt-like"/>
</dbReference>
<name>A0A9X2JBQ9_9SPHI</name>
<proteinExistence type="inferred from homology"/>
<dbReference type="Gene3D" id="2.40.170.20">
    <property type="entry name" value="TonB-dependent receptor, beta-barrel domain"/>
    <property type="match status" value="1"/>
</dbReference>
<keyword evidence="3 14" id="KW-0813">Transport</keyword>